<evidence type="ECO:0000256" key="3">
    <source>
        <dbReference type="PROSITE-ProRule" id="PRU00723"/>
    </source>
</evidence>
<dbReference type="PROSITE" id="PS50103">
    <property type="entry name" value="ZF_C3H1"/>
    <property type="match status" value="2"/>
</dbReference>
<evidence type="ECO:0000313" key="6">
    <source>
        <dbReference type="EMBL" id="OCH91987.1"/>
    </source>
</evidence>
<dbReference type="AlphaFoldDB" id="A0A8E2B429"/>
<protein>
    <recommendedName>
        <fullName evidence="5">C3H1-type domain-containing protein</fullName>
    </recommendedName>
</protein>
<dbReference type="SMART" id="SM00028">
    <property type="entry name" value="TPR"/>
    <property type="match status" value="3"/>
</dbReference>
<organism evidence="6 7">
    <name type="scientific">Obba rivulosa</name>
    <dbReference type="NCBI Taxonomy" id="1052685"/>
    <lineage>
        <taxon>Eukaryota</taxon>
        <taxon>Fungi</taxon>
        <taxon>Dikarya</taxon>
        <taxon>Basidiomycota</taxon>
        <taxon>Agaricomycotina</taxon>
        <taxon>Agaricomycetes</taxon>
        <taxon>Polyporales</taxon>
        <taxon>Gelatoporiaceae</taxon>
        <taxon>Obba</taxon>
    </lineage>
</organism>
<evidence type="ECO:0000256" key="1">
    <source>
        <dbReference type="ARBA" id="ARBA00022803"/>
    </source>
</evidence>
<feature type="domain" description="C3H1-type" evidence="5">
    <location>
        <begin position="669"/>
        <end position="696"/>
    </location>
</feature>
<dbReference type="Proteomes" id="UP000250043">
    <property type="component" value="Unassembled WGS sequence"/>
</dbReference>
<dbReference type="SUPFAM" id="SSF48452">
    <property type="entry name" value="TPR-like"/>
    <property type="match status" value="1"/>
</dbReference>
<keyword evidence="3" id="KW-0863">Zinc-finger</keyword>
<sequence length="865" mass="96194">MDELNTYLYSALRKRAELTHLTSARAAIERLMRTPTPKAVIVTDAGVTEHEHRNVLERLVAYTKGGGIVVFACQFSSFVKFKDLSAMFKVMWKLPWTAGSYSATDFRPNRAAKGIDTTGFAPKFDAKALQLDGVAREDAIYHPSHIHSKAGDTMSTPAAYTTCGIGRVGFVGDVNSTEESISVILAMCFPKELPSFSSGVGPKPSVLILSLQKESWTDRNYAQLFNGLRKNATVTEVLSSSAAKRALASSSPSAVLVMDSAISKPAHKALLAQLVQYARTGGRVVIGAQFSNYLGLGDGRQFFSQWGLTSWDVGSYYRTTVALNPAGVPAPLDAKSLFPEYSMKALYIKGATPGDAVYLPTPSSHVESMVFANVRLTESEQEESPAVFTRVGDGYLGYVGDVNGEQPSIRLLIEMCGVKIKPGDLGSRTITTGVTLSRNGPVDAERETFHEVPLPTPKVQRPKEAEVTVRAARRAANSRGKATEAERLKIEGNHFFERGQYAEAAECYRNAALSYKPKPVFLTNLAAALLKLEHWGLAESAASRALHCEPTNIKARYRRGLALKEQGDYLRAINDFRCVLRLDPSNTTARQELEATLNLHVGPVPREDRGEDPAADESAKSDITTESDSEDYKHIGNGIPCRFYNHYGCKKGSRCPYRHAPDPKSFRDELGRNVCIYWLFDRCRYRDKCVYAHDKAYLPLSGRWKDEEFICKLQGIYDRFAMPGMNTLELLRPLWSNSWRDEPWARQSYSRKKTQMRERNFTMYDLGIAEPSASEIDGPGFEYGPFIPFDDSYGEGSSGSYDYEDGDEDEDYSMGDGDDDEYDAEMDERAGNYGFSHDELNELLSYGVKPWEDDAWDFLDAVHNL</sequence>
<dbReference type="OrthoDB" id="245563at2759"/>
<dbReference type="Gene3D" id="3.30.1370.210">
    <property type="match status" value="1"/>
</dbReference>
<gene>
    <name evidence="6" type="ORF">OBBRIDRAFT_833801</name>
</gene>
<dbReference type="InterPro" id="IPR019734">
    <property type="entry name" value="TPR_rpt"/>
</dbReference>
<feature type="zinc finger region" description="C3H1-type" evidence="3">
    <location>
        <begin position="669"/>
        <end position="696"/>
    </location>
</feature>
<keyword evidence="7" id="KW-1185">Reference proteome</keyword>
<proteinExistence type="predicted"/>
<dbReference type="SMART" id="SM00356">
    <property type="entry name" value="ZnF_C3H1"/>
    <property type="match status" value="2"/>
</dbReference>
<dbReference type="GO" id="GO:0008270">
    <property type="term" value="F:zinc ion binding"/>
    <property type="evidence" value="ECO:0007669"/>
    <property type="project" value="UniProtKB-KW"/>
</dbReference>
<keyword evidence="1 2" id="KW-0802">TPR repeat</keyword>
<feature type="compositionally biased region" description="Basic and acidic residues" evidence="4">
    <location>
        <begin position="605"/>
        <end position="620"/>
    </location>
</feature>
<evidence type="ECO:0000313" key="7">
    <source>
        <dbReference type="Proteomes" id="UP000250043"/>
    </source>
</evidence>
<keyword evidence="3" id="KW-0479">Metal-binding</keyword>
<evidence type="ECO:0000256" key="4">
    <source>
        <dbReference type="SAM" id="MobiDB-lite"/>
    </source>
</evidence>
<name>A0A8E2B429_9APHY</name>
<dbReference type="InterPro" id="IPR011990">
    <property type="entry name" value="TPR-like_helical_dom_sf"/>
</dbReference>
<evidence type="ECO:0000259" key="5">
    <source>
        <dbReference type="PROSITE" id="PS50103"/>
    </source>
</evidence>
<reference evidence="6 7" key="1">
    <citation type="submission" date="2016-07" db="EMBL/GenBank/DDBJ databases">
        <title>Draft genome of the white-rot fungus Obba rivulosa 3A-2.</title>
        <authorList>
            <consortium name="DOE Joint Genome Institute"/>
            <person name="Miettinen O."/>
            <person name="Riley R."/>
            <person name="Acob R."/>
            <person name="Barry K."/>
            <person name="Cullen D."/>
            <person name="De Vries R."/>
            <person name="Hainaut M."/>
            <person name="Hatakka A."/>
            <person name="Henrissat B."/>
            <person name="Hilden K."/>
            <person name="Kuo R."/>
            <person name="Labutti K."/>
            <person name="Lipzen A."/>
            <person name="Makela M.R."/>
            <person name="Sandor L."/>
            <person name="Spatafora J.W."/>
            <person name="Grigoriev I.V."/>
            <person name="Hibbett D.S."/>
        </authorList>
    </citation>
    <scope>NUCLEOTIDE SEQUENCE [LARGE SCALE GENOMIC DNA]</scope>
    <source>
        <strain evidence="6 7">3A-2</strain>
    </source>
</reference>
<feature type="zinc finger region" description="C3H1-type" evidence="3">
    <location>
        <begin position="640"/>
        <end position="662"/>
    </location>
</feature>
<feature type="region of interest" description="Disordered" evidence="4">
    <location>
        <begin position="602"/>
        <end position="631"/>
    </location>
</feature>
<feature type="compositionally biased region" description="Acidic residues" evidence="4">
    <location>
        <begin position="802"/>
        <end position="824"/>
    </location>
</feature>
<feature type="region of interest" description="Disordered" evidence="4">
    <location>
        <begin position="796"/>
        <end position="824"/>
    </location>
</feature>
<dbReference type="EMBL" id="KV722376">
    <property type="protein sequence ID" value="OCH91987.1"/>
    <property type="molecule type" value="Genomic_DNA"/>
</dbReference>
<dbReference type="InterPro" id="IPR051966">
    <property type="entry name" value="RPAP3"/>
</dbReference>
<dbReference type="Gene3D" id="1.25.40.10">
    <property type="entry name" value="Tetratricopeptide repeat domain"/>
    <property type="match status" value="1"/>
</dbReference>
<dbReference type="InterPro" id="IPR000571">
    <property type="entry name" value="Znf_CCCH"/>
</dbReference>
<evidence type="ECO:0000256" key="2">
    <source>
        <dbReference type="PROSITE-ProRule" id="PRU00339"/>
    </source>
</evidence>
<dbReference type="PANTHER" id="PTHR46423:SF1">
    <property type="entry name" value="RNA POLYMERASE II-ASSOCIATED PROTEIN 3"/>
    <property type="match status" value="1"/>
</dbReference>
<dbReference type="GO" id="GO:0101031">
    <property type="term" value="C:protein folding chaperone complex"/>
    <property type="evidence" value="ECO:0007669"/>
    <property type="project" value="TreeGrafter"/>
</dbReference>
<dbReference type="PROSITE" id="PS50005">
    <property type="entry name" value="TPR"/>
    <property type="match status" value="1"/>
</dbReference>
<dbReference type="PANTHER" id="PTHR46423">
    <property type="entry name" value="RNA POLYMERASE II-ASSOCIATED PROTEIN 3"/>
    <property type="match status" value="1"/>
</dbReference>
<feature type="domain" description="C3H1-type" evidence="5">
    <location>
        <begin position="640"/>
        <end position="662"/>
    </location>
</feature>
<accession>A0A8E2B429</accession>
<keyword evidence="3" id="KW-0862">Zinc</keyword>
<feature type="repeat" description="TPR" evidence="2">
    <location>
        <begin position="553"/>
        <end position="586"/>
    </location>
</feature>